<proteinExistence type="inferred from homology"/>
<sequence length="400" mass="44455">MPSIQHLKVPTYAGATCISLCALSFPAVSDEKASEAMEIMVVTASGHEQLVTQAPASISVIDREQIENRSYRDLTDAIRDLPGVVVTGGGSRQEISLRGMPSDYTAILVDGRKQSGRQTQVSSGGGFEQDWLPPLSAIERIEVVRGPMSTLYGSDAIGGVINVITRKDYQQWHGSLRAEATVQENPKSGNEYQGEIHLAGPVIQDLLSASLTGLYQERIEDEILYANGGKDLESYRASLYLTPNDADTFTLDYAYHDQKRVHTEGKTRTSTSETNNNRNAIGLAHSGNYLWGNGNSYLSRERVENVGRELEVENTNANTQWSLSFIEHLVTLGAAFEQQQLDNQDYVFRNSQWSLFAEDEWYLSDSFTLTAGLRYDNNQQFSSQFSHVFTVCGMLRMHGR</sequence>
<dbReference type="InterPro" id="IPR012910">
    <property type="entry name" value="Plug_dom"/>
</dbReference>
<dbReference type="PROSITE" id="PS52016">
    <property type="entry name" value="TONB_DEPENDENT_REC_3"/>
    <property type="match status" value="1"/>
</dbReference>
<evidence type="ECO:0000256" key="9">
    <source>
        <dbReference type="ARBA" id="ARBA00023237"/>
    </source>
</evidence>
<dbReference type="Proteomes" id="UP000029223">
    <property type="component" value="Unassembled WGS sequence"/>
</dbReference>
<name>A0ABQ0J8W1_9VIBR</name>
<keyword evidence="3 10" id="KW-1134">Transmembrane beta strand</keyword>
<evidence type="ECO:0000256" key="6">
    <source>
        <dbReference type="ARBA" id="ARBA00023065"/>
    </source>
</evidence>
<evidence type="ECO:0000256" key="2">
    <source>
        <dbReference type="ARBA" id="ARBA00022448"/>
    </source>
</evidence>
<keyword evidence="8 10" id="KW-0472">Membrane</keyword>
<dbReference type="Pfam" id="PF07715">
    <property type="entry name" value="Plug"/>
    <property type="match status" value="1"/>
</dbReference>
<evidence type="ECO:0000256" key="4">
    <source>
        <dbReference type="ARBA" id="ARBA00022692"/>
    </source>
</evidence>
<dbReference type="PANTHER" id="PTHR30069">
    <property type="entry name" value="TONB-DEPENDENT OUTER MEMBRANE RECEPTOR"/>
    <property type="match status" value="1"/>
</dbReference>
<dbReference type="InterPro" id="IPR037066">
    <property type="entry name" value="Plug_dom_sf"/>
</dbReference>
<gene>
    <name evidence="14" type="ORF">JCM19239_5099</name>
</gene>
<evidence type="ECO:0000256" key="8">
    <source>
        <dbReference type="ARBA" id="ARBA00023136"/>
    </source>
</evidence>
<evidence type="ECO:0000313" key="15">
    <source>
        <dbReference type="Proteomes" id="UP000029223"/>
    </source>
</evidence>
<keyword evidence="6" id="KW-0406">Ion transport</keyword>
<feature type="domain" description="TonB-dependent receptor-like beta-barrel" evidence="12">
    <location>
        <begin position="227"/>
        <end position="385"/>
    </location>
</feature>
<dbReference type="Pfam" id="PF00593">
    <property type="entry name" value="TonB_dep_Rec_b-barrel"/>
    <property type="match status" value="1"/>
</dbReference>
<comment type="subcellular location">
    <subcellularLocation>
        <location evidence="1 10">Cell outer membrane</location>
        <topology evidence="1 10">Multi-pass membrane protein</topology>
    </subcellularLocation>
</comment>
<evidence type="ECO:0000256" key="3">
    <source>
        <dbReference type="ARBA" id="ARBA00022452"/>
    </source>
</evidence>
<reference evidence="15" key="1">
    <citation type="submission" date="2014-09" db="EMBL/GenBank/DDBJ databases">
        <title>Vibrio variabilis JCM 19239. (C206) whole genome shotgun sequence.</title>
        <authorList>
            <person name="Sawabe T."/>
            <person name="Meirelles P."/>
            <person name="Nakanishi M."/>
            <person name="Sayaka M."/>
            <person name="Hattori M."/>
            <person name="Ohkuma M."/>
        </authorList>
    </citation>
    <scope>NUCLEOTIDE SEQUENCE [LARGE SCALE GENOMIC DNA]</scope>
    <source>
        <strain evidence="15">JCM 19239</strain>
    </source>
</reference>
<evidence type="ECO:0000313" key="14">
    <source>
        <dbReference type="EMBL" id="GAL25209.1"/>
    </source>
</evidence>
<evidence type="ECO:0000256" key="10">
    <source>
        <dbReference type="PROSITE-ProRule" id="PRU01360"/>
    </source>
</evidence>
<dbReference type="InterPro" id="IPR036942">
    <property type="entry name" value="Beta-barrel_TonB_sf"/>
</dbReference>
<evidence type="ECO:0000259" key="12">
    <source>
        <dbReference type="Pfam" id="PF00593"/>
    </source>
</evidence>
<protein>
    <submittedName>
        <fullName evidence="14">TonB-dependent receptor</fullName>
    </submittedName>
</protein>
<dbReference type="Gene3D" id="2.40.170.20">
    <property type="entry name" value="TonB-dependent receptor, beta-barrel domain"/>
    <property type="match status" value="1"/>
</dbReference>
<dbReference type="PANTHER" id="PTHR30069:SF53">
    <property type="entry name" value="COLICIN I RECEPTOR-RELATED"/>
    <property type="match status" value="1"/>
</dbReference>
<keyword evidence="9 10" id="KW-0998">Cell outer membrane</keyword>
<comment type="similarity">
    <text evidence="10 11">Belongs to the TonB-dependent receptor family.</text>
</comment>
<keyword evidence="7 11" id="KW-0798">TonB box</keyword>
<reference evidence="15" key="2">
    <citation type="submission" date="2014-09" db="EMBL/GenBank/DDBJ databases">
        <authorList>
            <consortium name="NBRP consortium"/>
            <person name="Sawabe T."/>
            <person name="Meirelles P."/>
            <person name="Nakanishi M."/>
            <person name="Sayaka M."/>
            <person name="Hattori M."/>
            <person name="Ohkuma M."/>
        </authorList>
    </citation>
    <scope>NUCLEOTIDE SEQUENCE [LARGE SCALE GENOMIC DNA]</scope>
    <source>
        <strain evidence="15">JCM 19239</strain>
    </source>
</reference>
<evidence type="ECO:0000256" key="11">
    <source>
        <dbReference type="RuleBase" id="RU003357"/>
    </source>
</evidence>
<keyword evidence="5" id="KW-0732">Signal</keyword>
<evidence type="ECO:0000256" key="5">
    <source>
        <dbReference type="ARBA" id="ARBA00022729"/>
    </source>
</evidence>
<evidence type="ECO:0000259" key="13">
    <source>
        <dbReference type="Pfam" id="PF07715"/>
    </source>
</evidence>
<keyword evidence="4 10" id="KW-0812">Transmembrane</keyword>
<organism evidence="14 15">
    <name type="scientific">Vibrio variabilis</name>
    <dbReference type="NCBI Taxonomy" id="990271"/>
    <lineage>
        <taxon>Bacteria</taxon>
        <taxon>Pseudomonadati</taxon>
        <taxon>Pseudomonadota</taxon>
        <taxon>Gammaproteobacteria</taxon>
        <taxon>Vibrionales</taxon>
        <taxon>Vibrionaceae</taxon>
        <taxon>Vibrio</taxon>
    </lineage>
</organism>
<dbReference type="EMBL" id="BBMS01000008">
    <property type="protein sequence ID" value="GAL25209.1"/>
    <property type="molecule type" value="Genomic_DNA"/>
</dbReference>
<dbReference type="InterPro" id="IPR039426">
    <property type="entry name" value="TonB-dep_rcpt-like"/>
</dbReference>
<dbReference type="Gene3D" id="2.170.130.10">
    <property type="entry name" value="TonB-dependent receptor, plug domain"/>
    <property type="match status" value="1"/>
</dbReference>
<keyword evidence="15" id="KW-1185">Reference proteome</keyword>
<keyword evidence="2 10" id="KW-0813">Transport</keyword>
<feature type="domain" description="TonB-dependent receptor plug" evidence="13">
    <location>
        <begin position="53"/>
        <end position="160"/>
    </location>
</feature>
<accession>A0ABQ0J8W1</accession>
<comment type="caution">
    <text evidence="14">The sequence shown here is derived from an EMBL/GenBank/DDBJ whole genome shotgun (WGS) entry which is preliminary data.</text>
</comment>
<dbReference type="InterPro" id="IPR000531">
    <property type="entry name" value="Beta-barrel_TonB"/>
</dbReference>
<keyword evidence="14" id="KW-0675">Receptor</keyword>
<evidence type="ECO:0000256" key="1">
    <source>
        <dbReference type="ARBA" id="ARBA00004571"/>
    </source>
</evidence>
<evidence type="ECO:0000256" key="7">
    <source>
        <dbReference type="ARBA" id="ARBA00023077"/>
    </source>
</evidence>
<dbReference type="SUPFAM" id="SSF56935">
    <property type="entry name" value="Porins"/>
    <property type="match status" value="1"/>
</dbReference>